<evidence type="ECO:0000256" key="1">
    <source>
        <dbReference type="SAM" id="MobiDB-lite"/>
    </source>
</evidence>
<comment type="caution">
    <text evidence="2">The sequence shown here is derived from an EMBL/GenBank/DDBJ whole genome shotgun (WGS) entry which is preliminary data.</text>
</comment>
<protein>
    <submittedName>
        <fullName evidence="2">Uncharacterized protein</fullName>
    </submittedName>
</protein>
<dbReference type="Proteomes" id="UP000489600">
    <property type="component" value="Unassembled WGS sequence"/>
</dbReference>
<name>A0A565CPZ0_9BRAS</name>
<keyword evidence="3" id="KW-1185">Reference proteome</keyword>
<feature type="region of interest" description="Disordered" evidence="1">
    <location>
        <begin position="57"/>
        <end position="78"/>
    </location>
</feature>
<proteinExistence type="predicted"/>
<reference evidence="2" key="1">
    <citation type="submission" date="2019-07" db="EMBL/GenBank/DDBJ databases">
        <authorList>
            <person name="Dittberner H."/>
        </authorList>
    </citation>
    <scope>NUCLEOTIDE SEQUENCE [LARGE SCALE GENOMIC DNA]</scope>
</reference>
<dbReference type="EMBL" id="CABITT030000008">
    <property type="protein sequence ID" value="VVB15719.1"/>
    <property type="molecule type" value="Genomic_DNA"/>
</dbReference>
<evidence type="ECO:0000313" key="2">
    <source>
        <dbReference type="EMBL" id="VVB15719.1"/>
    </source>
</evidence>
<sequence length="78" mass="8119">MAAFLDKATTSSAQNEAKEIKNEAAASTETAKTELVVGGAPSSTVASRDLLVSTDNQPLLASGEGGVETRTRWSHLKD</sequence>
<feature type="compositionally biased region" description="Low complexity" evidence="1">
    <location>
        <begin position="23"/>
        <end position="34"/>
    </location>
</feature>
<feature type="region of interest" description="Disordered" evidence="1">
    <location>
        <begin position="1"/>
        <end position="43"/>
    </location>
</feature>
<dbReference type="AlphaFoldDB" id="A0A565CPZ0"/>
<feature type="compositionally biased region" description="Basic and acidic residues" evidence="1">
    <location>
        <begin position="67"/>
        <end position="78"/>
    </location>
</feature>
<evidence type="ECO:0000313" key="3">
    <source>
        <dbReference type="Proteomes" id="UP000489600"/>
    </source>
</evidence>
<accession>A0A565CPZ0</accession>
<organism evidence="2 3">
    <name type="scientific">Arabis nemorensis</name>
    <dbReference type="NCBI Taxonomy" id="586526"/>
    <lineage>
        <taxon>Eukaryota</taxon>
        <taxon>Viridiplantae</taxon>
        <taxon>Streptophyta</taxon>
        <taxon>Embryophyta</taxon>
        <taxon>Tracheophyta</taxon>
        <taxon>Spermatophyta</taxon>
        <taxon>Magnoliopsida</taxon>
        <taxon>eudicotyledons</taxon>
        <taxon>Gunneridae</taxon>
        <taxon>Pentapetalae</taxon>
        <taxon>rosids</taxon>
        <taxon>malvids</taxon>
        <taxon>Brassicales</taxon>
        <taxon>Brassicaceae</taxon>
        <taxon>Arabideae</taxon>
        <taxon>Arabis</taxon>
    </lineage>
</organism>
<gene>
    <name evidence="2" type="ORF">ANE_LOCUS26163</name>
</gene>